<evidence type="ECO:0008006" key="3">
    <source>
        <dbReference type="Google" id="ProtNLM"/>
    </source>
</evidence>
<gene>
    <name evidence="1" type="ORF">ASPCAL09351</name>
</gene>
<dbReference type="EMBL" id="CDMC01000007">
    <property type="protein sequence ID" value="CEN62719.1"/>
    <property type="molecule type" value="Genomic_DNA"/>
</dbReference>
<dbReference type="OMA" id="TENTIWP"/>
<dbReference type="AlphaFoldDB" id="A0A0U5GU46"/>
<dbReference type="InterPro" id="IPR032710">
    <property type="entry name" value="NTF2-like_dom_sf"/>
</dbReference>
<evidence type="ECO:0000313" key="2">
    <source>
        <dbReference type="Proteomes" id="UP000054771"/>
    </source>
</evidence>
<sequence>MSYVLQSTKWSSVPVDPDIQSLIASFYELADNKAPDAGPLLAREVFAPTGKLVASTGTFNGTEEISKSRANAWGKVIARRHQVLQVFTNDREGHDLMIIGVVKMTLWNGESLEMQFASRFVVDGSSVESNDPRLSLVQVFADSSPLVAALKEA</sequence>
<dbReference type="SUPFAM" id="SSF54427">
    <property type="entry name" value="NTF2-like"/>
    <property type="match status" value="1"/>
</dbReference>
<proteinExistence type="predicted"/>
<organism evidence="1 2">
    <name type="scientific">Aspergillus calidoustus</name>
    <dbReference type="NCBI Taxonomy" id="454130"/>
    <lineage>
        <taxon>Eukaryota</taxon>
        <taxon>Fungi</taxon>
        <taxon>Dikarya</taxon>
        <taxon>Ascomycota</taxon>
        <taxon>Pezizomycotina</taxon>
        <taxon>Eurotiomycetes</taxon>
        <taxon>Eurotiomycetidae</taxon>
        <taxon>Eurotiales</taxon>
        <taxon>Aspergillaceae</taxon>
        <taxon>Aspergillus</taxon>
        <taxon>Aspergillus subgen. Nidulantes</taxon>
    </lineage>
</organism>
<reference evidence="2" key="1">
    <citation type="journal article" date="2016" name="Genome Announc.">
        <title>Draft genome sequences of fungus Aspergillus calidoustus.</title>
        <authorList>
            <person name="Horn F."/>
            <person name="Linde J."/>
            <person name="Mattern D.J."/>
            <person name="Walther G."/>
            <person name="Guthke R."/>
            <person name="Scherlach K."/>
            <person name="Martin K."/>
            <person name="Brakhage A.A."/>
            <person name="Petzke L."/>
            <person name="Valiante V."/>
        </authorList>
    </citation>
    <scope>NUCLEOTIDE SEQUENCE [LARGE SCALE GENOMIC DNA]</scope>
    <source>
        <strain evidence="2">SF006504</strain>
    </source>
</reference>
<name>A0A0U5GU46_ASPCI</name>
<evidence type="ECO:0000313" key="1">
    <source>
        <dbReference type="EMBL" id="CEN62719.1"/>
    </source>
</evidence>
<dbReference type="OrthoDB" id="3468019at2759"/>
<protein>
    <recommendedName>
        <fullName evidence="3">SnoaL-like domain-containing protein</fullName>
    </recommendedName>
</protein>
<dbReference type="Proteomes" id="UP000054771">
    <property type="component" value="Unassembled WGS sequence"/>
</dbReference>
<keyword evidence="2" id="KW-1185">Reference proteome</keyword>
<accession>A0A0U5GU46</accession>